<evidence type="ECO:0000256" key="10">
    <source>
        <dbReference type="ARBA" id="ARBA00022840"/>
    </source>
</evidence>
<evidence type="ECO:0000256" key="7">
    <source>
        <dbReference type="ARBA" id="ARBA00022692"/>
    </source>
</evidence>
<dbReference type="Pfam" id="PF00672">
    <property type="entry name" value="HAMP"/>
    <property type="match status" value="1"/>
</dbReference>
<keyword evidence="11 15" id="KW-1133">Transmembrane helix</keyword>
<evidence type="ECO:0000259" key="16">
    <source>
        <dbReference type="PROSITE" id="PS50885"/>
    </source>
</evidence>
<dbReference type="Pfam" id="PF06580">
    <property type="entry name" value="His_kinase"/>
    <property type="match status" value="1"/>
</dbReference>
<evidence type="ECO:0000256" key="12">
    <source>
        <dbReference type="ARBA" id="ARBA00023012"/>
    </source>
</evidence>
<gene>
    <name evidence="17" type="ORF">BG53_05390</name>
</gene>
<dbReference type="Proteomes" id="UP000053750">
    <property type="component" value="Unassembled WGS sequence"/>
</dbReference>
<dbReference type="CDD" id="cd18773">
    <property type="entry name" value="PDC1_HK_sensor"/>
    <property type="match status" value="1"/>
</dbReference>
<keyword evidence="7 15" id="KW-0812">Transmembrane</keyword>
<evidence type="ECO:0000256" key="9">
    <source>
        <dbReference type="ARBA" id="ARBA00022777"/>
    </source>
</evidence>
<keyword evidence="13 15" id="KW-0472">Membrane</keyword>
<dbReference type="InterPro" id="IPR010559">
    <property type="entry name" value="Sig_transdc_His_kin_internal"/>
</dbReference>
<dbReference type="PANTHER" id="PTHR34220:SF11">
    <property type="entry name" value="SENSOR PROTEIN KINASE HPTS"/>
    <property type="match status" value="1"/>
</dbReference>
<sequence length="624" mass="70492">MKRLRLNAFGTQLFLWFLVSTLALLAVLGGLFYRYTTQQIELRVGEAAQRNVSQALVNFSLLARGYDSLTKSVTGNTDIQRMISVEERDPALQFRKELTIMGELGTIMYSYNDVKGIHIITNTGNLYNYQAVNYPINDRFLQSDWYKQLRQSDGSMVWGGILEEPLTVRGNRLFTFGRVVRNLYDRQPLGVLIVEADPRAFISSLNNLSITPESRTFVYSADNRLLVSSDENGLPPKLSALSRMPFRERASVVRDSSRLVVTGKEPWFGWKLLNYTSKPVAQVELEKVNRYFILLTVTLLLVVIVIATLISRSISKPIKTIVHEMRQVERGNLNLNTRLSTMRTYDEIHYLNDHFNRMIGEINQLVERVRMAAASEKNAEIHALQSQVNPHFLYNTLEMIYWLLDEKHDERLANLLLSLSRMFRYSSDWKSSTATLGEELEQIHHYLTIIQARSDGRIHVEHAVSDEWLHTSLPKMTLQPLIENAVIHGLTGRAEQGLVRIATTESDEGQTLRIQIQDNGKGMSAARLNELQGALRKAEMLERNRPQEAKRGAVEQQQLGSESSGSGAGMINVHRRLVLEYGPGYGLQIGSEENAGTTVTVVIPVLKPQREEEGAGGAHLGGGR</sequence>
<accession>A0A9W5W6I2</accession>
<evidence type="ECO:0000256" key="2">
    <source>
        <dbReference type="ARBA" id="ARBA00004651"/>
    </source>
</evidence>
<proteinExistence type="predicted"/>
<feature type="domain" description="HAMP" evidence="16">
    <location>
        <begin position="312"/>
        <end position="367"/>
    </location>
</feature>
<name>A0A9W5W6I2_9BACL</name>
<dbReference type="InterPro" id="IPR004358">
    <property type="entry name" value="Sig_transdc_His_kin-like_C"/>
</dbReference>
<keyword evidence="5" id="KW-0597">Phosphoprotein</keyword>
<dbReference type="SUPFAM" id="SSF55874">
    <property type="entry name" value="ATPase domain of HSP90 chaperone/DNA topoisomerase II/histidine kinase"/>
    <property type="match status" value="1"/>
</dbReference>
<organism evidence="17 18">
    <name type="scientific">Paenibacillus darwinianus</name>
    <dbReference type="NCBI Taxonomy" id="1380763"/>
    <lineage>
        <taxon>Bacteria</taxon>
        <taxon>Bacillati</taxon>
        <taxon>Bacillota</taxon>
        <taxon>Bacilli</taxon>
        <taxon>Bacillales</taxon>
        <taxon>Paenibacillaceae</taxon>
        <taxon>Paenibacillus</taxon>
    </lineage>
</organism>
<comment type="catalytic activity">
    <reaction evidence="1">
        <text>ATP + protein L-histidine = ADP + protein N-phospho-L-histidine.</text>
        <dbReference type="EC" id="2.7.13.3"/>
    </reaction>
</comment>
<dbReference type="Gene3D" id="3.30.565.10">
    <property type="entry name" value="Histidine kinase-like ATPase, C-terminal domain"/>
    <property type="match status" value="1"/>
</dbReference>
<dbReference type="SUPFAM" id="SSF158472">
    <property type="entry name" value="HAMP domain-like"/>
    <property type="match status" value="1"/>
</dbReference>
<dbReference type="AlphaFoldDB" id="A0A9W5W6I2"/>
<dbReference type="PANTHER" id="PTHR34220">
    <property type="entry name" value="SENSOR HISTIDINE KINASE YPDA"/>
    <property type="match status" value="1"/>
</dbReference>
<dbReference type="CDD" id="cd06225">
    <property type="entry name" value="HAMP"/>
    <property type="match status" value="1"/>
</dbReference>
<evidence type="ECO:0000256" key="11">
    <source>
        <dbReference type="ARBA" id="ARBA00022989"/>
    </source>
</evidence>
<evidence type="ECO:0000256" key="4">
    <source>
        <dbReference type="ARBA" id="ARBA00022475"/>
    </source>
</evidence>
<keyword evidence="4" id="KW-1003">Cell membrane</keyword>
<protein>
    <recommendedName>
        <fullName evidence="3">histidine kinase</fullName>
        <ecNumber evidence="3">2.7.13.3</ecNumber>
    </recommendedName>
</protein>
<keyword evidence="12" id="KW-0902">Two-component regulatory system</keyword>
<dbReference type="Pfam" id="PF02518">
    <property type="entry name" value="HATPase_c"/>
    <property type="match status" value="1"/>
</dbReference>
<dbReference type="SMART" id="SM00304">
    <property type="entry name" value="HAMP"/>
    <property type="match status" value="1"/>
</dbReference>
<dbReference type="PRINTS" id="PR00344">
    <property type="entry name" value="BCTRLSENSOR"/>
</dbReference>
<keyword evidence="18" id="KW-1185">Reference proteome</keyword>
<dbReference type="GO" id="GO:0000155">
    <property type="term" value="F:phosphorelay sensor kinase activity"/>
    <property type="evidence" value="ECO:0007669"/>
    <property type="project" value="InterPro"/>
</dbReference>
<dbReference type="InterPro" id="IPR003660">
    <property type="entry name" value="HAMP_dom"/>
</dbReference>
<keyword evidence="8" id="KW-0547">Nucleotide-binding</keyword>
<dbReference type="EC" id="2.7.13.3" evidence="3"/>
<keyword evidence="6" id="KW-0808">Transferase</keyword>
<evidence type="ECO:0000256" key="5">
    <source>
        <dbReference type="ARBA" id="ARBA00022553"/>
    </source>
</evidence>
<reference evidence="17 18" key="1">
    <citation type="submission" date="2014-02" db="EMBL/GenBank/DDBJ databases">
        <title>Genome sequence of Paenibacillus darwinianus reveals adaptive mechanisms for survival in Antarctic soils.</title>
        <authorList>
            <person name="Dsouza M."/>
            <person name="Taylor M.W."/>
            <person name="Turner S.J."/>
            <person name="Aislabie J."/>
        </authorList>
    </citation>
    <scope>NUCLEOTIDE SEQUENCE [LARGE SCALE GENOMIC DNA]</scope>
    <source>
        <strain evidence="17 18">CE1</strain>
    </source>
</reference>
<dbReference type="OrthoDB" id="9776552at2"/>
<dbReference type="GO" id="GO:0005886">
    <property type="term" value="C:plasma membrane"/>
    <property type="evidence" value="ECO:0007669"/>
    <property type="project" value="UniProtKB-SubCell"/>
</dbReference>
<feature type="transmembrane region" description="Helical" evidence="15">
    <location>
        <begin position="12"/>
        <end position="33"/>
    </location>
</feature>
<evidence type="ECO:0000256" key="3">
    <source>
        <dbReference type="ARBA" id="ARBA00012438"/>
    </source>
</evidence>
<dbReference type="PROSITE" id="PS50885">
    <property type="entry name" value="HAMP"/>
    <property type="match status" value="1"/>
</dbReference>
<evidence type="ECO:0000256" key="14">
    <source>
        <dbReference type="SAM" id="MobiDB-lite"/>
    </source>
</evidence>
<evidence type="ECO:0000256" key="1">
    <source>
        <dbReference type="ARBA" id="ARBA00000085"/>
    </source>
</evidence>
<dbReference type="GO" id="GO:0005524">
    <property type="term" value="F:ATP binding"/>
    <property type="evidence" value="ECO:0007669"/>
    <property type="project" value="UniProtKB-KW"/>
</dbReference>
<comment type="caution">
    <text evidence="17">The sequence shown here is derived from an EMBL/GenBank/DDBJ whole genome shotgun (WGS) entry which is preliminary data.</text>
</comment>
<evidence type="ECO:0000256" key="13">
    <source>
        <dbReference type="ARBA" id="ARBA00023136"/>
    </source>
</evidence>
<evidence type="ECO:0000256" key="15">
    <source>
        <dbReference type="SAM" id="Phobius"/>
    </source>
</evidence>
<evidence type="ECO:0000313" key="17">
    <source>
        <dbReference type="EMBL" id="EXX86763.1"/>
    </source>
</evidence>
<keyword evidence="9 17" id="KW-0418">Kinase</keyword>
<comment type="subcellular location">
    <subcellularLocation>
        <location evidence="2">Cell membrane</location>
        <topology evidence="2">Multi-pass membrane protein</topology>
    </subcellularLocation>
</comment>
<dbReference type="Gene3D" id="6.10.340.10">
    <property type="match status" value="1"/>
</dbReference>
<dbReference type="InterPro" id="IPR003594">
    <property type="entry name" value="HATPase_dom"/>
</dbReference>
<evidence type="ECO:0000256" key="6">
    <source>
        <dbReference type="ARBA" id="ARBA00022679"/>
    </source>
</evidence>
<dbReference type="InterPro" id="IPR050640">
    <property type="entry name" value="Bact_2-comp_sensor_kinase"/>
</dbReference>
<feature type="compositionally biased region" description="Basic and acidic residues" evidence="14">
    <location>
        <begin position="543"/>
        <end position="553"/>
    </location>
</feature>
<evidence type="ECO:0000313" key="18">
    <source>
        <dbReference type="Proteomes" id="UP000053750"/>
    </source>
</evidence>
<dbReference type="EMBL" id="JFHU01000180">
    <property type="protein sequence ID" value="EXX86763.1"/>
    <property type="molecule type" value="Genomic_DNA"/>
</dbReference>
<dbReference type="InterPro" id="IPR036890">
    <property type="entry name" value="HATPase_C_sf"/>
</dbReference>
<evidence type="ECO:0000256" key="8">
    <source>
        <dbReference type="ARBA" id="ARBA00022741"/>
    </source>
</evidence>
<feature type="transmembrane region" description="Helical" evidence="15">
    <location>
        <begin position="291"/>
        <end position="310"/>
    </location>
</feature>
<feature type="region of interest" description="Disordered" evidence="14">
    <location>
        <begin position="543"/>
        <end position="568"/>
    </location>
</feature>
<dbReference type="RefSeq" id="WP_051587849.1">
    <property type="nucleotide sequence ID" value="NZ_KK082159.1"/>
</dbReference>
<keyword evidence="10" id="KW-0067">ATP-binding</keyword>